<accession>A0A1T5BWR6</accession>
<proteinExistence type="predicted"/>
<dbReference type="RefSeq" id="WP_082213210.1">
    <property type="nucleotide sequence ID" value="NZ_FUZA01000001.1"/>
</dbReference>
<evidence type="ECO:0000313" key="2">
    <source>
        <dbReference type="Proteomes" id="UP000190897"/>
    </source>
</evidence>
<reference evidence="2" key="1">
    <citation type="submission" date="2017-02" db="EMBL/GenBank/DDBJ databases">
        <authorList>
            <person name="Varghese N."/>
            <person name="Submissions S."/>
        </authorList>
    </citation>
    <scope>NUCLEOTIDE SEQUENCE [LARGE SCALE GENOMIC DNA]</scope>
    <source>
        <strain evidence="2">DSM 22270</strain>
    </source>
</reference>
<organism evidence="1 2">
    <name type="scientific">Dyadobacter psychrophilus</name>
    <dbReference type="NCBI Taxonomy" id="651661"/>
    <lineage>
        <taxon>Bacteria</taxon>
        <taxon>Pseudomonadati</taxon>
        <taxon>Bacteroidota</taxon>
        <taxon>Cytophagia</taxon>
        <taxon>Cytophagales</taxon>
        <taxon>Spirosomataceae</taxon>
        <taxon>Dyadobacter</taxon>
    </lineage>
</organism>
<dbReference type="STRING" id="651661.SAMN05660293_00651"/>
<name>A0A1T5BWR6_9BACT</name>
<dbReference type="AlphaFoldDB" id="A0A1T5BWR6"/>
<protein>
    <recommendedName>
        <fullName evidence="3">FecR family protein</fullName>
    </recommendedName>
</protein>
<dbReference type="OrthoDB" id="1345370at2"/>
<sequence>MQISKELLEKYHDGMCSAEEKKAVEDWLFSDESTDELALPAGGDKLAIQHEMWAEIASVLPQKGQNKIRPLWRQVAASAAVFVMVGSGWYFLQKSGSQDIIKLNNTSETVNKNVQSNDFTISVGPKSNVEINSETGVIDFCGAMMINPKEDIEFTIQGTCENPTDNKEKVILKKGLNYYALNYSSNANSNEVIVLEEGAVMSLPPLVMKQLLHQFDI</sequence>
<evidence type="ECO:0008006" key="3">
    <source>
        <dbReference type="Google" id="ProtNLM"/>
    </source>
</evidence>
<evidence type="ECO:0000313" key="1">
    <source>
        <dbReference type="EMBL" id="SKB51290.1"/>
    </source>
</evidence>
<dbReference type="Proteomes" id="UP000190897">
    <property type="component" value="Unassembled WGS sequence"/>
</dbReference>
<dbReference type="EMBL" id="FUZA01000001">
    <property type="protein sequence ID" value="SKB51290.1"/>
    <property type="molecule type" value="Genomic_DNA"/>
</dbReference>
<gene>
    <name evidence="1" type="ORF">SAMN05660293_00651</name>
</gene>
<keyword evidence="2" id="KW-1185">Reference proteome</keyword>